<evidence type="ECO:0000256" key="6">
    <source>
        <dbReference type="ARBA" id="ARBA00022759"/>
    </source>
</evidence>
<dbReference type="EMBL" id="AP018694">
    <property type="protein sequence ID" value="BBE16287.1"/>
    <property type="molecule type" value="Genomic_DNA"/>
</dbReference>
<dbReference type="NCBIfam" id="TIGR00348">
    <property type="entry name" value="hsdR"/>
    <property type="match status" value="1"/>
</dbReference>
<organism evidence="12 13">
    <name type="scientific">Aquipluma nitroreducens</name>
    <dbReference type="NCBI Taxonomy" id="2010828"/>
    <lineage>
        <taxon>Bacteria</taxon>
        <taxon>Pseudomonadati</taxon>
        <taxon>Bacteroidota</taxon>
        <taxon>Bacteroidia</taxon>
        <taxon>Marinilabiliales</taxon>
        <taxon>Prolixibacteraceae</taxon>
        <taxon>Aquipluma</taxon>
    </lineage>
</organism>
<comment type="similarity">
    <text evidence="2 10">Belongs to the HsdR family.</text>
</comment>
<dbReference type="REBASE" id="371596">
    <property type="entry name" value="PbaG22ORF430P"/>
</dbReference>
<dbReference type="GO" id="GO:0005524">
    <property type="term" value="F:ATP binding"/>
    <property type="evidence" value="ECO:0007669"/>
    <property type="project" value="UniProtKB-KW"/>
</dbReference>
<dbReference type="InterPro" id="IPR040980">
    <property type="entry name" value="SWI2_SNF2"/>
</dbReference>
<comment type="subunit">
    <text evidence="10">The type I restriction/modification system is composed of three polypeptides R, M and S.</text>
</comment>
<keyword evidence="3" id="KW-0540">Nuclease</keyword>
<keyword evidence="6" id="KW-0255">Endonuclease</keyword>
<dbReference type="EC" id="3.1.21.3" evidence="10"/>
<keyword evidence="9 10" id="KW-0238">DNA-binding</keyword>
<evidence type="ECO:0000256" key="1">
    <source>
        <dbReference type="ARBA" id="ARBA00000851"/>
    </source>
</evidence>
<dbReference type="PANTHER" id="PTHR30195">
    <property type="entry name" value="TYPE I SITE-SPECIFIC DEOXYRIBONUCLEASE PROTEIN SUBUNIT M AND R"/>
    <property type="match status" value="1"/>
</dbReference>
<dbReference type="Gene3D" id="3.40.50.300">
    <property type="entry name" value="P-loop containing nucleotide triphosphate hydrolases"/>
    <property type="match status" value="2"/>
</dbReference>
<keyword evidence="7 10" id="KW-0378">Hydrolase</keyword>
<evidence type="ECO:0000256" key="10">
    <source>
        <dbReference type="RuleBase" id="RU364115"/>
    </source>
</evidence>
<keyword evidence="8 10" id="KW-0067">ATP-binding</keyword>
<dbReference type="Gene3D" id="3.90.1570.50">
    <property type="match status" value="1"/>
</dbReference>
<gene>
    <name evidence="12" type="ORF">AQPE_0424</name>
</gene>
<keyword evidence="13" id="KW-1185">Reference proteome</keyword>
<dbReference type="Proteomes" id="UP001193389">
    <property type="component" value="Chromosome"/>
</dbReference>
<dbReference type="GO" id="GO:0009035">
    <property type="term" value="F:type I site-specific deoxyribonuclease activity"/>
    <property type="evidence" value="ECO:0007669"/>
    <property type="project" value="UniProtKB-EC"/>
</dbReference>
<protein>
    <recommendedName>
        <fullName evidence="10">Type I restriction enzyme endonuclease subunit</fullName>
        <shortName evidence="10">R protein</shortName>
        <ecNumber evidence="10">3.1.21.3</ecNumber>
    </recommendedName>
</protein>
<evidence type="ECO:0000259" key="11">
    <source>
        <dbReference type="PROSITE" id="PS51192"/>
    </source>
</evidence>
<comment type="catalytic activity">
    <reaction evidence="1 10">
        <text>Endonucleolytic cleavage of DNA to give random double-stranded fragments with terminal 5'-phosphates, ATP is simultaneously hydrolyzed.</text>
        <dbReference type="EC" id="3.1.21.3"/>
    </reaction>
</comment>
<dbReference type="Pfam" id="PF22679">
    <property type="entry name" value="T1R_D3-like"/>
    <property type="match status" value="1"/>
</dbReference>
<dbReference type="InterPro" id="IPR014001">
    <property type="entry name" value="Helicase_ATP-bd"/>
</dbReference>
<evidence type="ECO:0000313" key="13">
    <source>
        <dbReference type="Proteomes" id="UP001193389"/>
    </source>
</evidence>
<sequence>MAEYTNVEKPFLEKLRQAHWEVIDQGQGIPVDPAKSLRSSFGEVALKAEFMRSVGALNLWATPKQLEYCYERISLQGNKKLLEANKDVFRMLRKGITLPDKNILTGEENPTVMLVDFEIGHTDRNSFIAMNQFRVDTPTTAKSFIIPDIVCFVNGMPWIVIECKDLYTAEPLSDAFTQIRRYSNQRDDDYYAIDEGKESLFYTNLFNVITHGTEARFGAIRSEFDYYNNWIDIFPEKYKTVETENGGKHQEVIILGMFNHEILLDIFHNFTIYMEAKPGLEVKVICRYQQYRAVGKMIEGLQNGESFQDRSGVVWHTQGSGKSLTMVFLIKKMRDTFQLKDYKILMVVDRIDLESQLEETAHLAGEKVWTVSKKSGRAAHGRDEKVLAELGDDTADLNIVMVHKFGINQDMSADALFRLGVVPRYETFDELSKSEKVLILVDEAHRSQNGDMSNNLFMAFPRATRIGFTGTPLITPRHKVTTAERFYQKNGEYIDTYKMNDAVADRATVDIKYIGKSTSDEISDKEVFDLEYEEIFKHRTEEERQEIQRRYGGMIEYLESMNRVKPIARDIMVHYVSEILSNGFKAMVVASSITAVVRYKVELERLIPEFLAAEQAKTDEERNEDLIRRLQILKVRAVVSMQSNNEPAIITQVRREGFGKGITDSFKKDFNTVDNGKSDTGIGILCVCDRLLTGFDAPIAQVLYMDKNLREHDLLQAIARVNRTKKGKTHGLVVDYFGITKNLNRALGIYTDADAEECKAELVEFGEYFKDINKEIPELELRYRKIVQFFEANKISEMDAFLRQTITNPWDEFKIVEEVIEMAGNLKLRAEFDTLIKNYFDRLDLLFNAPTVQREHWVPAKRIGYLMWRIRYHYKDDTLDLRWASAKVRHLIDKYLVHIGITERVEEVSILSEDFPLKIDSLYRGSKSKASAMEHAIRQQIKVKLENNDPALYRHFKDRLDNILNTYQGNWDMMIVELEQLRKEASMGRKEDYRISRIQAPFMDLMTEVLEEEKTVEMEQKIIDLTGFIFKYIKDGLQIANFWEKNDEKKKVAGQIEQRIRLSGIPSLKSKNKDLAMQMMMLAKNNYSEILNS</sequence>
<dbReference type="Pfam" id="PF04313">
    <property type="entry name" value="HSDR_N"/>
    <property type="match status" value="1"/>
</dbReference>
<comment type="function">
    <text evidence="10">Subunit R is required for both nuclease and ATPase activities, but not for modification.</text>
</comment>
<name>A0A5K7S457_9BACT</name>
<dbReference type="CDD" id="cd18800">
    <property type="entry name" value="SF2_C_EcoR124I-like"/>
    <property type="match status" value="1"/>
</dbReference>
<evidence type="ECO:0000313" key="12">
    <source>
        <dbReference type="EMBL" id="BBE16287.1"/>
    </source>
</evidence>
<dbReference type="GO" id="GO:0009307">
    <property type="term" value="P:DNA restriction-modification system"/>
    <property type="evidence" value="ECO:0007669"/>
    <property type="project" value="UniProtKB-KW"/>
</dbReference>
<accession>A0A5K7S457</accession>
<dbReference type="RefSeq" id="WP_318349372.1">
    <property type="nucleotide sequence ID" value="NZ_AP018694.1"/>
</dbReference>
<dbReference type="PANTHER" id="PTHR30195:SF15">
    <property type="entry name" value="TYPE I RESTRICTION ENZYME HINDI ENDONUCLEASE SUBUNIT"/>
    <property type="match status" value="1"/>
</dbReference>
<dbReference type="SUPFAM" id="SSF52540">
    <property type="entry name" value="P-loop containing nucleoside triphosphate hydrolases"/>
    <property type="match status" value="1"/>
</dbReference>
<dbReference type="InterPro" id="IPR051268">
    <property type="entry name" value="Type-I_R_enzyme_R_subunit"/>
</dbReference>
<dbReference type="AlphaFoldDB" id="A0A5K7S457"/>
<evidence type="ECO:0000256" key="3">
    <source>
        <dbReference type="ARBA" id="ARBA00022722"/>
    </source>
</evidence>
<feature type="domain" description="Helicase ATP-binding" evidence="11">
    <location>
        <begin position="303"/>
        <end position="490"/>
    </location>
</feature>
<dbReference type="InterPro" id="IPR055180">
    <property type="entry name" value="HsdR_RecA-like_helicase_dom_2"/>
</dbReference>
<dbReference type="InterPro" id="IPR007409">
    <property type="entry name" value="Restrct_endonuc_type1_HsdR_N"/>
</dbReference>
<dbReference type="InterPro" id="IPR004473">
    <property type="entry name" value="Restrct_endonuc_typeI_HsdR"/>
</dbReference>
<proteinExistence type="inferred from homology"/>
<evidence type="ECO:0000256" key="8">
    <source>
        <dbReference type="ARBA" id="ARBA00022840"/>
    </source>
</evidence>
<evidence type="ECO:0000256" key="4">
    <source>
        <dbReference type="ARBA" id="ARBA00022741"/>
    </source>
</evidence>
<dbReference type="KEGG" id="anf:AQPE_0424"/>
<keyword evidence="5 10" id="KW-0680">Restriction system</keyword>
<dbReference type="GO" id="GO:0003677">
    <property type="term" value="F:DNA binding"/>
    <property type="evidence" value="ECO:0007669"/>
    <property type="project" value="UniProtKB-KW"/>
</dbReference>
<reference evidence="12" key="1">
    <citation type="journal article" date="2020" name="Int. J. Syst. Evol. Microbiol.">
        <title>Aquipluma nitroreducens gen. nov. sp. nov., a novel facultatively anaerobic bacterium isolated from a freshwater lake.</title>
        <authorList>
            <person name="Watanabe M."/>
            <person name="Kojima H."/>
            <person name="Fukui M."/>
        </authorList>
    </citation>
    <scope>NUCLEOTIDE SEQUENCE</scope>
    <source>
        <strain evidence="12">MeG22</strain>
    </source>
</reference>
<dbReference type="CDD" id="cd22332">
    <property type="entry name" value="HsdR_N"/>
    <property type="match status" value="1"/>
</dbReference>
<evidence type="ECO:0000256" key="9">
    <source>
        <dbReference type="ARBA" id="ARBA00023125"/>
    </source>
</evidence>
<dbReference type="PROSITE" id="PS51192">
    <property type="entry name" value="HELICASE_ATP_BIND_1"/>
    <property type="match status" value="1"/>
</dbReference>
<keyword evidence="4 10" id="KW-0547">Nucleotide-binding</keyword>
<dbReference type="SMART" id="SM00487">
    <property type="entry name" value="DEXDc"/>
    <property type="match status" value="1"/>
</dbReference>
<dbReference type="Pfam" id="PF18766">
    <property type="entry name" value="SWI2_SNF2"/>
    <property type="match status" value="1"/>
</dbReference>
<evidence type="ECO:0000256" key="5">
    <source>
        <dbReference type="ARBA" id="ARBA00022747"/>
    </source>
</evidence>
<evidence type="ECO:0000256" key="2">
    <source>
        <dbReference type="ARBA" id="ARBA00008598"/>
    </source>
</evidence>
<evidence type="ECO:0000256" key="7">
    <source>
        <dbReference type="ARBA" id="ARBA00022801"/>
    </source>
</evidence>
<dbReference type="InterPro" id="IPR027417">
    <property type="entry name" value="P-loop_NTPase"/>
</dbReference>